<dbReference type="STRING" id="5786.F0ZJU5"/>
<gene>
    <name evidence="5" type="ORF">DICPUDRAFT_97791</name>
</gene>
<dbReference type="PROSITE" id="PS50082">
    <property type="entry name" value="WD_REPEATS_2"/>
    <property type="match status" value="1"/>
</dbReference>
<evidence type="ECO:0000313" key="5">
    <source>
        <dbReference type="EMBL" id="EGC35786.1"/>
    </source>
</evidence>
<dbReference type="EMBL" id="GL871047">
    <property type="protein sequence ID" value="EGC35786.1"/>
    <property type="molecule type" value="Genomic_DNA"/>
</dbReference>
<protein>
    <submittedName>
        <fullName evidence="5">Uncharacterized protein</fullName>
    </submittedName>
</protein>
<dbReference type="Proteomes" id="UP000001064">
    <property type="component" value="Unassembled WGS sequence"/>
</dbReference>
<accession>F0ZJU5</accession>
<evidence type="ECO:0000256" key="1">
    <source>
        <dbReference type="ARBA" id="ARBA00022574"/>
    </source>
</evidence>
<dbReference type="InterPro" id="IPR019775">
    <property type="entry name" value="WD40_repeat_CS"/>
</dbReference>
<feature type="compositionally biased region" description="Low complexity" evidence="4">
    <location>
        <begin position="1233"/>
        <end position="1278"/>
    </location>
</feature>
<dbReference type="PROSITE" id="PS00678">
    <property type="entry name" value="WD_REPEATS_1"/>
    <property type="match status" value="1"/>
</dbReference>
<feature type="region of interest" description="Disordered" evidence="4">
    <location>
        <begin position="1111"/>
        <end position="1131"/>
    </location>
</feature>
<dbReference type="eggNOG" id="ENOG502RF6X">
    <property type="taxonomic scope" value="Eukaryota"/>
</dbReference>
<feature type="region of interest" description="Disordered" evidence="4">
    <location>
        <begin position="1228"/>
        <end position="1278"/>
    </location>
</feature>
<keyword evidence="2" id="KW-0677">Repeat</keyword>
<dbReference type="GO" id="GO:0006890">
    <property type="term" value="P:retrograde vesicle-mediated transport, Golgi to endoplasmic reticulum"/>
    <property type="evidence" value="ECO:0000318"/>
    <property type="project" value="GO_Central"/>
</dbReference>
<evidence type="ECO:0000313" key="6">
    <source>
        <dbReference type="Proteomes" id="UP000001064"/>
    </source>
</evidence>
<dbReference type="PROSITE" id="PS50294">
    <property type="entry name" value="WD_REPEATS_REGION"/>
    <property type="match status" value="1"/>
</dbReference>
<keyword evidence="6" id="KW-1185">Reference proteome</keyword>
<dbReference type="GO" id="GO:0030126">
    <property type="term" value="C:COPI vesicle coat"/>
    <property type="evidence" value="ECO:0000318"/>
    <property type="project" value="GO_Central"/>
</dbReference>
<dbReference type="VEuPathDB" id="AmoebaDB:DICPUDRAFT_97791"/>
<dbReference type="GO" id="GO:0006886">
    <property type="term" value="P:intracellular protein transport"/>
    <property type="evidence" value="ECO:0000318"/>
    <property type="project" value="GO_Central"/>
</dbReference>
<dbReference type="AlphaFoldDB" id="F0ZJU5"/>
<dbReference type="InterPro" id="IPR036322">
    <property type="entry name" value="WD40_repeat_dom_sf"/>
</dbReference>
<feature type="region of interest" description="Disordered" evidence="4">
    <location>
        <begin position="40"/>
        <end position="75"/>
    </location>
</feature>
<dbReference type="GeneID" id="10500806"/>
<dbReference type="Gene3D" id="1.25.40.470">
    <property type="match status" value="1"/>
</dbReference>
<dbReference type="InterPro" id="IPR050844">
    <property type="entry name" value="Coatomer_complex_subunit"/>
</dbReference>
<dbReference type="InterPro" id="IPR001680">
    <property type="entry name" value="WD40_rpt"/>
</dbReference>
<feature type="repeat" description="WD" evidence="3">
    <location>
        <begin position="286"/>
        <end position="321"/>
    </location>
</feature>
<dbReference type="Gene3D" id="2.130.10.10">
    <property type="entry name" value="YVTN repeat-like/Quinoprotein amine dehydrogenase"/>
    <property type="match status" value="1"/>
</dbReference>
<evidence type="ECO:0000256" key="4">
    <source>
        <dbReference type="SAM" id="MobiDB-lite"/>
    </source>
</evidence>
<dbReference type="SMART" id="SM00320">
    <property type="entry name" value="WD40"/>
    <property type="match status" value="1"/>
</dbReference>
<feature type="compositionally biased region" description="Polar residues" evidence="4">
    <location>
        <begin position="1149"/>
        <end position="1165"/>
    </location>
</feature>
<dbReference type="OrthoDB" id="17063at2759"/>
<dbReference type="PANTHER" id="PTHR19876">
    <property type="entry name" value="COATOMER"/>
    <property type="match status" value="1"/>
</dbReference>
<keyword evidence="1 3" id="KW-0853">WD repeat</keyword>
<feature type="compositionally biased region" description="Acidic residues" evidence="4">
    <location>
        <begin position="1184"/>
        <end position="1196"/>
    </location>
</feature>
<feature type="region of interest" description="Disordered" evidence="4">
    <location>
        <begin position="1149"/>
        <end position="1208"/>
    </location>
</feature>
<feature type="compositionally biased region" description="Basic and acidic residues" evidence="4">
    <location>
        <begin position="1116"/>
        <end position="1129"/>
    </location>
</feature>
<feature type="compositionally biased region" description="Polar residues" evidence="4">
    <location>
        <begin position="40"/>
        <end position="57"/>
    </location>
</feature>
<evidence type="ECO:0000256" key="2">
    <source>
        <dbReference type="ARBA" id="ARBA00022737"/>
    </source>
</evidence>
<dbReference type="KEGG" id="dpp:DICPUDRAFT_97791"/>
<dbReference type="SUPFAM" id="SSF50978">
    <property type="entry name" value="WD40 repeat-like"/>
    <property type="match status" value="1"/>
</dbReference>
<dbReference type="GO" id="GO:0006891">
    <property type="term" value="P:intra-Golgi vesicle-mediated transport"/>
    <property type="evidence" value="ECO:0000318"/>
    <property type="project" value="GO_Central"/>
</dbReference>
<dbReference type="OMA" id="RECMNAG"/>
<proteinExistence type="predicted"/>
<evidence type="ECO:0000256" key="3">
    <source>
        <dbReference type="PROSITE-ProRule" id="PRU00221"/>
    </source>
</evidence>
<dbReference type="Pfam" id="PF00400">
    <property type="entry name" value="WD40"/>
    <property type="match status" value="1"/>
</dbReference>
<organism evidence="5 6">
    <name type="scientific">Dictyostelium purpureum</name>
    <name type="common">Slime mold</name>
    <dbReference type="NCBI Taxonomy" id="5786"/>
    <lineage>
        <taxon>Eukaryota</taxon>
        <taxon>Amoebozoa</taxon>
        <taxon>Evosea</taxon>
        <taxon>Eumycetozoa</taxon>
        <taxon>Dictyostelia</taxon>
        <taxon>Dictyosteliales</taxon>
        <taxon>Dictyosteliaceae</taxon>
        <taxon>Dictyostelium</taxon>
    </lineage>
</organism>
<dbReference type="RefSeq" id="XP_003287680.1">
    <property type="nucleotide sequence ID" value="XM_003287632.1"/>
</dbReference>
<dbReference type="GO" id="GO:0006888">
    <property type="term" value="P:endoplasmic reticulum to Golgi vesicle-mediated transport"/>
    <property type="evidence" value="ECO:0000318"/>
    <property type="project" value="GO_Central"/>
</dbReference>
<feature type="compositionally biased region" description="Low complexity" evidence="4">
    <location>
        <begin position="58"/>
        <end position="74"/>
    </location>
</feature>
<dbReference type="InParanoid" id="F0ZJU5"/>
<sequence>MLKIGICSSIKVSNTTSSSYHSPSSSTVLVGNGGLSNQQNYYQNEGGSVNQISSPTDQQQGSQISSSASTSSASLMNGTSMNSSASGYMSNNILLLSSASSIASSETSIGSTLSIGAGTSQIGLQYNSLSSNLPPSHLTSNTIITTNYMMANQILFNCLCFHPRAPVLYAAIRNEIHFYDIITQSIFGKLFIDQNEIIKHIITLVGNNQTPTYLLVFTAVGIIYLFDPETHKLQTIVHQLKVDDNRPITCKVASHCKPAVYFSKVNSNDIVVADFVNKVSNQPFKLKGHKKPISALAHHPNRPFLASASTDGHLKLWDIRTNVVMPFSNLEEFPSYENSRNIEHSANYFLVFEPTGKYLVMTGSSGLTLVYGETSVTPSQEIIASGFICKGQNILSIVHHPQLPLLFVLSSNPAGYEEISTWEVNYHSKIVVPSSMIPPCIPDINDSLSYLSKSSKPLTVPKLNATSIIFHPTKNYLTLQLEASPNISASLSPLPPYINSQPFSSIRHINQNIYSINSYDYLNHSFPLVSKVNVPMGFFFEPEQTFNYPAEITFFDGTHVKSYLPLNGITRKLIEQPIIATSNEEICKPKKFLFNTEFQLFALIYDSFSLAAQAQLGKYLLMDLNGSVNQQGDGVDCVFLGNNQQILILGLDGKLAKVATLSKQGVSSFKNHNLLPKVTSVHSTPLFGNKVVLYFSQEKNCIYFSKNINQQHDPSTKDQYSVDVTGDQLLLQPNEKVFQVEWQSDPRSSQHVCAILTNQRILITNSRLKIINQISTPPEHSITSSLYFHSIIWLEWTLLYTTPTHLMYMTLQNNQPVRPISTLSQSPIILSTILPDRMLFGYQGPQVPGKNETSIRCQAIGILECLIMGLLSLPPFIQYEKKYLSTCLQNIVSKLDFNRISRIVLDKLREKSFTDLAYSLANEMKSSQSKQSSLDKFRMAWISKQYDDANRHLSSEFNRMNSLKTLNETEKRQFLKLKENMRDFGRECMNAGHYNLAKDCFSKLGEYIYLLQISILLNDKDSVYQIKKEAEQNNDQVLISACDKYLLKQKPGTNKVNPPVNKILPWEPTKTINVSVKVGLDYLSPINLNSIQRYYPISLQFSGAAPSLNNTRHKLRSPDEKWPPQDFKHSVALSPPRTLMSLVANRLSTKSHMSSTQTLRRSPSAENLIKSPKLDYKDVANQDFDFDSDVSEDDSDSGAAADVDSETEEDLLIVQKTIESQLKEIQIDDDQSQDISNNNIDSDLESTTSSKSLNNNSDNNSENNINNNNVSNNNSPTS</sequence>
<name>F0ZJU5_DICPU</name>
<dbReference type="PANTHER" id="PTHR19876:SF1">
    <property type="entry name" value="COATOMER SUBUNIT ALPHA"/>
    <property type="match status" value="1"/>
</dbReference>
<dbReference type="InterPro" id="IPR015943">
    <property type="entry name" value="WD40/YVTN_repeat-like_dom_sf"/>
</dbReference>
<reference evidence="6" key="1">
    <citation type="journal article" date="2011" name="Genome Biol.">
        <title>Comparative genomics of the social amoebae Dictyostelium discoideum and Dictyostelium purpureum.</title>
        <authorList>
            <consortium name="US DOE Joint Genome Institute (JGI-PGF)"/>
            <person name="Sucgang R."/>
            <person name="Kuo A."/>
            <person name="Tian X."/>
            <person name="Salerno W."/>
            <person name="Parikh A."/>
            <person name="Feasley C.L."/>
            <person name="Dalin E."/>
            <person name="Tu H."/>
            <person name="Huang E."/>
            <person name="Barry K."/>
            <person name="Lindquist E."/>
            <person name="Shapiro H."/>
            <person name="Bruce D."/>
            <person name="Schmutz J."/>
            <person name="Salamov A."/>
            <person name="Fey P."/>
            <person name="Gaudet P."/>
            <person name="Anjard C."/>
            <person name="Babu M.M."/>
            <person name="Basu S."/>
            <person name="Bushmanova Y."/>
            <person name="van der Wel H."/>
            <person name="Katoh-Kurasawa M."/>
            <person name="Dinh C."/>
            <person name="Coutinho P.M."/>
            <person name="Saito T."/>
            <person name="Elias M."/>
            <person name="Schaap P."/>
            <person name="Kay R.R."/>
            <person name="Henrissat B."/>
            <person name="Eichinger L."/>
            <person name="Rivero F."/>
            <person name="Putnam N.H."/>
            <person name="West C.M."/>
            <person name="Loomis W.F."/>
            <person name="Chisholm R.L."/>
            <person name="Shaulsky G."/>
            <person name="Strassmann J.E."/>
            <person name="Queller D.C."/>
            <person name="Kuspa A."/>
            <person name="Grigoriev I.V."/>
        </authorList>
    </citation>
    <scope>NUCLEOTIDE SEQUENCE [LARGE SCALE GENOMIC DNA]</scope>
    <source>
        <strain evidence="6">QSDP1</strain>
    </source>
</reference>